<reference evidence="3 4" key="2">
    <citation type="journal article" date="2021" name="Genomics">
        <title>High-quality reference genome for Clonorchis sinensis.</title>
        <authorList>
            <person name="Young N.D."/>
            <person name="Stroehlein A.J."/>
            <person name="Kinkar L."/>
            <person name="Wang T."/>
            <person name="Sohn W.M."/>
            <person name="Chang B.C.H."/>
            <person name="Kaur P."/>
            <person name="Weisz D."/>
            <person name="Dudchenko O."/>
            <person name="Aiden E.L."/>
            <person name="Korhonen P.K."/>
            <person name="Gasser R.B."/>
        </authorList>
    </citation>
    <scope>NUCLEOTIDE SEQUENCE [LARGE SCALE GENOMIC DNA]</scope>
    <source>
        <strain evidence="3">Cs-k2</strain>
    </source>
</reference>
<evidence type="ECO:0000256" key="1">
    <source>
        <dbReference type="SAM" id="Phobius"/>
    </source>
</evidence>
<sequence>MHGWFLKLCGKILLALFINSTCCSASVQDNASISNVSCNLENTQTITQLNVPAVFSRIQESDKQVPIDTCAPIPTFLFHSVAKKRILQNVQPIHLYRLLFFLLLISFIPLRCKKTDSSKRSAYPFISSFVFSPPNKSHLCTDRLLSSILAWLMSTD</sequence>
<feature type="transmembrane region" description="Helical" evidence="1">
    <location>
        <begin position="93"/>
        <end position="110"/>
    </location>
</feature>
<name>A0A8T1LY76_CLOSI</name>
<reference evidence="3 4" key="1">
    <citation type="journal article" date="2018" name="Biotechnol. Adv.">
        <title>Improved genomic resources and new bioinformatic workflow for the carcinogenic parasite Clonorchis sinensis: Biotechnological implications.</title>
        <authorList>
            <person name="Wang D."/>
            <person name="Korhonen P.K."/>
            <person name="Gasser R.B."/>
            <person name="Young N.D."/>
        </authorList>
    </citation>
    <scope>NUCLEOTIDE SEQUENCE [LARGE SCALE GENOMIC DNA]</scope>
    <source>
        <strain evidence="3">Cs-k2</strain>
    </source>
</reference>
<keyword evidence="2" id="KW-0732">Signal</keyword>
<evidence type="ECO:0000313" key="3">
    <source>
        <dbReference type="EMBL" id="KAG5441536.1"/>
    </source>
</evidence>
<keyword evidence="1" id="KW-1133">Transmembrane helix</keyword>
<dbReference type="EMBL" id="NIRI02000077">
    <property type="protein sequence ID" value="KAG5441536.1"/>
    <property type="molecule type" value="Genomic_DNA"/>
</dbReference>
<keyword evidence="4" id="KW-1185">Reference proteome</keyword>
<comment type="caution">
    <text evidence="3">The sequence shown here is derived from an EMBL/GenBank/DDBJ whole genome shotgun (WGS) entry which is preliminary data.</text>
</comment>
<accession>A0A8T1LY76</accession>
<gene>
    <name evidence="3" type="ORF">CSKR_202232</name>
</gene>
<evidence type="ECO:0000256" key="2">
    <source>
        <dbReference type="SAM" id="SignalP"/>
    </source>
</evidence>
<evidence type="ECO:0000313" key="4">
    <source>
        <dbReference type="Proteomes" id="UP000286415"/>
    </source>
</evidence>
<keyword evidence="1" id="KW-0472">Membrane</keyword>
<dbReference type="AlphaFoldDB" id="A0A8T1LY76"/>
<feature type="chain" id="PRO_5035909855" evidence="2">
    <location>
        <begin position="26"/>
        <end position="156"/>
    </location>
</feature>
<proteinExistence type="predicted"/>
<organism evidence="3 4">
    <name type="scientific">Clonorchis sinensis</name>
    <name type="common">Chinese liver fluke</name>
    <dbReference type="NCBI Taxonomy" id="79923"/>
    <lineage>
        <taxon>Eukaryota</taxon>
        <taxon>Metazoa</taxon>
        <taxon>Spiralia</taxon>
        <taxon>Lophotrochozoa</taxon>
        <taxon>Platyhelminthes</taxon>
        <taxon>Trematoda</taxon>
        <taxon>Digenea</taxon>
        <taxon>Opisthorchiida</taxon>
        <taxon>Opisthorchiata</taxon>
        <taxon>Opisthorchiidae</taxon>
        <taxon>Clonorchis</taxon>
    </lineage>
</organism>
<keyword evidence="1" id="KW-0812">Transmembrane</keyword>
<protein>
    <submittedName>
        <fullName evidence="3">Uncharacterized protein</fullName>
    </submittedName>
</protein>
<dbReference type="Proteomes" id="UP000286415">
    <property type="component" value="Unassembled WGS sequence"/>
</dbReference>
<feature type="signal peptide" evidence="2">
    <location>
        <begin position="1"/>
        <end position="25"/>
    </location>
</feature>